<dbReference type="SMART" id="SM00491">
    <property type="entry name" value="HELICc2"/>
    <property type="match status" value="1"/>
</dbReference>
<dbReference type="STRING" id="41875.K8F476"/>
<dbReference type="OrthoDB" id="272481at2759"/>
<evidence type="ECO:0000256" key="11">
    <source>
        <dbReference type="ARBA" id="ARBA00023004"/>
    </source>
</evidence>
<gene>
    <name evidence="20" type="ORF">Bathy09g04440</name>
</gene>
<evidence type="ECO:0000256" key="10">
    <source>
        <dbReference type="ARBA" id="ARBA00022840"/>
    </source>
</evidence>
<evidence type="ECO:0000259" key="19">
    <source>
        <dbReference type="PROSITE" id="PS51193"/>
    </source>
</evidence>
<dbReference type="GO" id="GO:0005524">
    <property type="term" value="F:ATP binding"/>
    <property type="evidence" value="ECO:0007669"/>
    <property type="project" value="UniProtKB-KW"/>
</dbReference>
<keyword evidence="16" id="KW-0539">Nucleus</keyword>
<dbReference type="GO" id="GO:0043139">
    <property type="term" value="F:5'-3' DNA helicase activity"/>
    <property type="evidence" value="ECO:0007669"/>
    <property type="project" value="UniProtKB-EC"/>
</dbReference>
<protein>
    <recommendedName>
        <fullName evidence="17">DNA 5'-3' helicase</fullName>
        <ecNumber evidence="17">5.6.2.3</ecNumber>
    </recommendedName>
</protein>
<keyword evidence="14" id="KW-0234">DNA repair</keyword>
<dbReference type="GO" id="GO:0045951">
    <property type="term" value="P:positive regulation of mitotic recombination"/>
    <property type="evidence" value="ECO:0007669"/>
    <property type="project" value="TreeGrafter"/>
</dbReference>
<sequence length="770" mass="87489">MIELKHALDAKGHGALEMPTGTGKTITLLSLITSYQLQYPHSCGKLIYCTRTVPEMEKVLAELKVLQKYREEHVEKGKEEETHILALGLSSRKNLCVNPKVSEEGSRESVDARCRNLTASWVRDKAKEEAEEGDQKGTKIKTVLENEKIRKSNLCEFYEDLEALGAEAEVPKGVYTLQDLREFGREKRWCPYFLARQTLQRANVVVYNYQYLLDPKVAGLVSREFEDNAIVVFDEAHNIDNVCIEALSVNLRSQTLDAAQRNITTLNTRITEVKKTDRKRLQDEYERLVSGLANQGAISRQRGEDLMANPVISEDVVQEVIPGNIRRAEHFVAIMRRFVEFLRHELRAPSVVQTAPRMFIQKSEAGGGVDAKTLKFCYDRLTSLLKTLEIVDTEEFGALSSVADFATLIGTYDQGFTIIMEPYDERYPHIPDPVLQLACLDASLAVKPVFEKYQSVFITSGTLSPIDLYPRLLKFRPNVMKSLMMTLTRKCLCPMVITRGADQQHISSKFDMREDPNVIQNYGKVLVGLAQSIPDGIVAFFVSYSYMENIISKWHDTGILREIMQHKLIFMETQDVVETSLALDNYRRACNAGRGAVFLSVARGKVAEGIDFDRHYGRAVVMYGVPYQYTLSRILRARLEYLRETLQIKEQDFLTFDAIRQASQCIGRVIRSKADYGLMVFADKRYNSHDKRSKLPKWISNHMTEELLNLSTDMALTVSRAFMRHMSQPFSAGEAGKTLFDQQKVDEIARRMGYPGGCAVNLAPPTKRIK</sequence>
<evidence type="ECO:0000256" key="8">
    <source>
        <dbReference type="ARBA" id="ARBA00022801"/>
    </source>
</evidence>
<comment type="catalytic activity">
    <reaction evidence="18">
        <text>ATP + H2O = ADP + phosphate + H(+)</text>
        <dbReference type="Rhea" id="RHEA:13065"/>
        <dbReference type="ChEBI" id="CHEBI:15377"/>
        <dbReference type="ChEBI" id="CHEBI:15378"/>
        <dbReference type="ChEBI" id="CHEBI:30616"/>
        <dbReference type="ChEBI" id="CHEBI:43474"/>
        <dbReference type="ChEBI" id="CHEBI:456216"/>
        <dbReference type="EC" id="5.6.2.3"/>
    </reaction>
</comment>
<evidence type="ECO:0000256" key="6">
    <source>
        <dbReference type="ARBA" id="ARBA00022741"/>
    </source>
</evidence>
<dbReference type="InterPro" id="IPR002464">
    <property type="entry name" value="DNA/RNA_helicase_DEAH_CS"/>
</dbReference>
<dbReference type="SUPFAM" id="SSF52540">
    <property type="entry name" value="P-loop containing nucleoside triphosphate hydrolases"/>
    <property type="match status" value="1"/>
</dbReference>
<evidence type="ECO:0000256" key="17">
    <source>
        <dbReference type="ARBA" id="ARBA00044969"/>
    </source>
</evidence>
<dbReference type="PROSITE" id="PS00690">
    <property type="entry name" value="DEAH_ATP_HELICASE"/>
    <property type="match status" value="1"/>
</dbReference>
<dbReference type="CDD" id="cd18788">
    <property type="entry name" value="SF2_C_XPD"/>
    <property type="match status" value="1"/>
</dbReference>
<feature type="domain" description="Helicase ATP-binding" evidence="19">
    <location>
        <begin position="1"/>
        <end position="284"/>
    </location>
</feature>
<keyword evidence="10" id="KW-0067">ATP-binding</keyword>
<keyword evidence="9" id="KW-0347">Helicase</keyword>
<keyword evidence="21" id="KW-1185">Reference proteome</keyword>
<dbReference type="KEGG" id="bpg:Bathy09g04440"/>
<dbReference type="GO" id="GO:0006289">
    <property type="term" value="P:nucleotide-excision repair"/>
    <property type="evidence" value="ECO:0007669"/>
    <property type="project" value="InterPro"/>
</dbReference>
<dbReference type="PROSITE" id="PS51193">
    <property type="entry name" value="HELICASE_ATP_BIND_2"/>
    <property type="match status" value="1"/>
</dbReference>
<organism evidence="20 21">
    <name type="scientific">Bathycoccus prasinos</name>
    <dbReference type="NCBI Taxonomy" id="41875"/>
    <lineage>
        <taxon>Eukaryota</taxon>
        <taxon>Viridiplantae</taxon>
        <taxon>Chlorophyta</taxon>
        <taxon>Mamiellophyceae</taxon>
        <taxon>Mamiellales</taxon>
        <taxon>Bathycoccaceae</taxon>
        <taxon>Bathycoccus</taxon>
    </lineage>
</organism>
<dbReference type="GO" id="GO:0046872">
    <property type="term" value="F:metal ion binding"/>
    <property type="evidence" value="ECO:0007669"/>
    <property type="project" value="UniProtKB-KW"/>
</dbReference>
<dbReference type="PANTHER" id="PTHR11472">
    <property type="entry name" value="DNA REPAIR DEAD HELICASE RAD3/XP-D SUBFAMILY MEMBER"/>
    <property type="match status" value="1"/>
</dbReference>
<keyword evidence="11" id="KW-0408">Iron</keyword>
<dbReference type="Pfam" id="PF13307">
    <property type="entry name" value="Helicase_C_2"/>
    <property type="match status" value="1"/>
</dbReference>
<evidence type="ECO:0000256" key="14">
    <source>
        <dbReference type="ARBA" id="ARBA00023204"/>
    </source>
</evidence>
<dbReference type="FunFam" id="3.40.50.300:FF:000135">
    <property type="entry name" value="DNA repair helicase RAD3, putative"/>
    <property type="match status" value="1"/>
</dbReference>
<dbReference type="AlphaFoldDB" id="K8F476"/>
<evidence type="ECO:0000256" key="16">
    <source>
        <dbReference type="ARBA" id="ARBA00023242"/>
    </source>
</evidence>
<dbReference type="RefSeq" id="XP_007511295.1">
    <property type="nucleotide sequence ID" value="XM_007511233.1"/>
</dbReference>
<accession>K8F476</accession>
<keyword evidence="12" id="KW-0411">Iron-sulfur</keyword>
<dbReference type="eggNOG" id="KOG1131">
    <property type="taxonomic scope" value="Eukaryota"/>
</dbReference>
<reference evidence="20 21" key="1">
    <citation type="submission" date="2011-10" db="EMBL/GenBank/DDBJ databases">
        <authorList>
            <person name="Genoscope - CEA"/>
        </authorList>
    </citation>
    <scope>NUCLEOTIDE SEQUENCE [LARGE SCALE GENOMIC DNA]</scope>
    <source>
        <strain evidence="20 21">RCC 1105</strain>
    </source>
</reference>
<dbReference type="NCBIfam" id="TIGR00604">
    <property type="entry name" value="rad3"/>
    <property type="match status" value="1"/>
</dbReference>
<evidence type="ECO:0000256" key="18">
    <source>
        <dbReference type="ARBA" id="ARBA00048954"/>
    </source>
</evidence>
<dbReference type="PANTHER" id="PTHR11472:SF1">
    <property type="entry name" value="GENERAL TRANSCRIPTION AND DNA REPAIR FACTOR IIH HELICASE SUBUNIT XPD"/>
    <property type="match status" value="1"/>
</dbReference>
<evidence type="ECO:0000256" key="7">
    <source>
        <dbReference type="ARBA" id="ARBA00022763"/>
    </source>
</evidence>
<dbReference type="InterPro" id="IPR010643">
    <property type="entry name" value="HBB"/>
</dbReference>
<keyword evidence="4" id="KW-0004">4Fe-4S</keyword>
<keyword evidence="5" id="KW-0479">Metal-binding</keyword>
<dbReference type="Proteomes" id="UP000198341">
    <property type="component" value="Chromosome 9"/>
</dbReference>
<keyword evidence="7" id="KW-0227">DNA damage</keyword>
<dbReference type="InterPro" id="IPR001945">
    <property type="entry name" value="RAD3/XPD"/>
</dbReference>
<keyword evidence="13" id="KW-0238">DNA-binding</keyword>
<dbReference type="EMBL" id="FO082270">
    <property type="protein sequence ID" value="CCO66855.1"/>
    <property type="molecule type" value="Genomic_DNA"/>
</dbReference>
<evidence type="ECO:0000313" key="20">
    <source>
        <dbReference type="EMBL" id="CCO66855.1"/>
    </source>
</evidence>
<evidence type="ECO:0000256" key="12">
    <source>
        <dbReference type="ARBA" id="ARBA00023014"/>
    </source>
</evidence>
<keyword evidence="6" id="KW-0547">Nucleotide-binding</keyword>
<dbReference type="PRINTS" id="PR00852">
    <property type="entry name" value="XRODRMPGMNTD"/>
</dbReference>
<comment type="cofactor">
    <cofactor evidence="1">
        <name>[4Fe-4S] cluster</name>
        <dbReference type="ChEBI" id="CHEBI:49883"/>
    </cofactor>
</comment>
<evidence type="ECO:0000256" key="1">
    <source>
        <dbReference type="ARBA" id="ARBA00001966"/>
    </source>
</evidence>
<dbReference type="InterPro" id="IPR013020">
    <property type="entry name" value="Rad3/Chl1-like"/>
</dbReference>
<dbReference type="GO" id="GO:0003684">
    <property type="term" value="F:damaged DNA binding"/>
    <property type="evidence" value="ECO:0007669"/>
    <property type="project" value="TreeGrafter"/>
</dbReference>
<dbReference type="SMART" id="SM00488">
    <property type="entry name" value="DEXDc2"/>
    <property type="match status" value="1"/>
</dbReference>
<evidence type="ECO:0000256" key="15">
    <source>
        <dbReference type="ARBA" id="ARBA00023235"/>
    </source>
</evidence>
<evidence type="ECO:0000256" key="4">
    <source>
        <dbReference type="ARBA" id="ARBA00022485"/>
    </source>
</evidence>
<dbReference type="GeneID" id="19013950"/>
<evidence type="ECO:0000256" key="2">
    <source>
        <dbReference type="ARBA" id="ARBA00004123"/>
    </source>
</evidence>
<dbReference type="Pfam" id="PF06733">
    <property type="entry name" value="DEAD_2"/>
    <property type="match status" value="1"/>
</dbReference>
<dbReference type="Pfam" id="PF06777">
    <property type="entry name" value="HBB"/>
    <property type="match status" value="1"/>
</dbReference>
<dbReference type="GO" id="GO:0006366">
    <property type="term" value="P:transcription by RNA polymerase II"/>
    <property type="evidence" value="ECO:0007669"/>
    <property type="project" value="TreeGrafter"/>
</dbReference>
<evidence type="ECO:0000313" key="21">
    <source>
        <dbReference type="Proteomes" id="UP000198341"/>
    </source>
</evidence>
<name>K8F476_9CHLO</name>
<dbReference type="InterPro" id="IPR010614">
    <property type="entry name" value="RAD3-like_helicase_DEAD"/>
</dbReference>
<dbReference type="EC" id="5.6.2.3" evidence="17"/>
<proteinExistence type="inferred from homology"/>
<dbReference type="InterPro" id="IPR027417">
    <property type="entry name" value="P-loop_NTPase"/>
</dbReference>
<dbReference type="GO" id="GO:0005634">
    <property type="term" value="C:nucleus"/>
    <property type="evidence" value="ECO:0007669"/>
    <property type="project" value="UniProtKB-SubCell"/>
</dbReference>
<dbReference type="FunFam" id="3.40.50.300:FF:000128">
    <property type="entry name" value="Putative DNA repair helicase RAD3"/>
    <property type="match status" value="1"/>
</dbReference>
<dbReference type="GO" id="GO:0016818">
    <property type="term" value="F:hydrolase activity, acting on acid anhydrides, in phosphorus-containing anhydrides"/>
    <property type="evidence" value="ECO:0007669"/>
    <property type="project" value="InterPro"/>
</dbReference>
<keyword evidence="15" id="KW-0413">Isomerase</keyword>
<dbReference type="InterPro" id="IPR045028">
    <property type="entry name" value="DinG/Rad3-like"/>
</dbReference>
<evidence type="ECO:0000256" key="5">
    <source>
        <dbReference type="ARBA" id="ARBA00022723"/>
    </source>
</evidence>
<evidence type="ECO:0000256" key="13">
    <source>
        <dbReference type="ARBA" id="ARBA00023125"/>
    </source>
</evidence>
<evidence type="ECO:0000256" key="9">
    <source>
        <dbReference type="ARBA" id="ARBA00022806"/>
    </source>
</evidence>
<dbReference type="Gene3D" id="3.40.50.300">
    <property type="entry name" value="P-loop containing nucleotide triphosphate hydrolases"/>
    <property type="match status" value="2"/>
</dbReference>
<dbReference type="InterPro" id="IPR006555">
    <property type="entry name" value="ATP-dep_Helicase_C"/>
</dbReference>
<dbReference type="GO" id="GO:0051539">
    <property type="term" value="F:4 iron, 4 sulfur cluster binding"/>
    <property type="evidence" value="ECO:0007669"/>
    <property type="project" value="UniProtKB-KW"/>
</dbReference>
<comment type="subcellular location">
    <subcellularLocation>
        <location evidence="2">Nucleus</location>
    </subcellularLocation>
</comment>
<comment type="similarity">
    <text evidence="3">Belongs to the helicase family. RAD3/XPD subfamily.</text>
</comment>
<keyword evidence="8" id="KW-0378">Hydrolase</keyword>
<dbReference type="InterPro" id="IPR006554">
    <property type="entry name" value="Helicase-like_DEXD_c2"/>
</dbReference>
<dbReference type="InterPro" id="IPR014013">
    <property type="entry name" value="Helic_SF1/SF2_ATP-bd_DinG/Rad3"/>
</dbReference>
<evidence type="ECO:0000256" key="3">
    <source>
        <dbReference type="ARBA" id="ARBA00009146"/>
    </source>
</evidence>